<gene>
    <name evidence="1" type="ORF">CFR75_15945</name>
</gene>
<reference evidence="1 2" key="1">
    <citation type="submission" date="2017-07" db="EMBL/GenBank/DDBJ databases">
        <title>A draft genome sequence of Komagataeibacter xylinus LMG 1515.</title>
        <authorList>
            <person name="Skraban J."/>
            <person name="Cleenwerck I."/>
            <person name="Vandamme P."/>
            <person name="Trcek J."/>
        </authorList>
    </citation>
    <scope>NUCLEOTIDE SEQUENCE [LARGE SCALE GENOMIC DNA]</scope>
    <source>
        <strain evidence="1 2">LMG 1515</strain>
    </source>
</reference>
<dbReference type="Proteomes" id="UP000248257">
    <property type="component" value="Unassembled WGS sequence"/>
</dbReference>
<accession>A0A318PHF5</accession>
<proteinExistence type="predicted"/>
<evidence type="ECO:0000313" key="1">
    <source>
        <dbReference type="EMBL" id="PYD55545.1"/>
    </source>
</evidence>
<keyword evidence="2" id="KW-1185">Reference proteome</keyword>
<protein>
    <submittedName>
        <fullName evidence="1">Uncharacterized protein</fullName>
    </submittedName>
</protein>
<organism evidence="1 2">
    <name type="scientific">Komagataeibacter xylinus</name>
    <name type="common">Gluconacetobacter xylinus</name>
    <dbReference type="NCBI Taxonomy" id="28448"/>
    <lineage>
        <taxon>Bacteria</taxon>
        <taxon>Pseudomonadati</taxon>
        <taxon>Pseudomonadota</taxon>
        <taxon>Alphaproteobacteria</taxon>
        <taxon>Acetobacterales</taxon>
        <taxon>Acetobacteraceae</taxon>
        <taxon>Komagataeibacter</taxon>
    </lineage>
</organism>
<sequence>MVDVTQTGKQTRKNQIQWLRHRSFFHDVRADT</sequence>
<comment type="caution">
    <text evidence="1">The sequence shown here is derived from an EMBL/GenBank/DDBJ whole genome shotgun (WGS) entry which is preliminary data.</text>
</comment>
<dbReference type="AlphaFoldDB" id="A0A318PHF5"/>
<name>A0A318PHF5_KOMXY</name>
<evidence type="ECO:0000313" key="2">
    <source>
        <dbReference type="Proteomes" id="UP000248257"/>
    </source>
</evidence>
<dbReference type="EMBL" id="NKUC01000069">
    <property type="protein sequence ID" value="PYD55545.1"/>
    <property type="molecule type" value="Genomic_DNA"/>
</dbReference>